<comment type="caution">
    <text evidence="1">The sequence shown here is derived from an EMBL/GenBank/DDBJ whole genome shotgun (WGS) entry which is preliminary data.</text>
</comment>
<dbReference type="RefSeq" id="WP_127032459.1">
    <property type="nucleotide sequence ID" value="NZ_RZGR01000009.1"/>
</dbReference>
<dbReference type="EMBL" id="RZGR01000009">
    <property type="protein sequence ID" value="RUQ89036.1"/>
    <property type="molecule type" value="Genomic_DNA"/>
</dbReference>
<name>A0A433JK97_9GAMM</name>
<sequence length="335" mass="38991">MPTIQEQLQTFDYSKNADMSQLIRDWYRNQNTIYIDREPLTKIFADNDFQLDAETAMNADEKTQQEFAERILSKLVPEKYRVTEEDLQRLQSLNNELGSSTPISGQEHLQEEQKQLLDKVTQQKAILAELPKHLHQGGLPYALETKMVNTLASEDLALNIDKSAKVPQMSRSTHIVTNQEGFDLKEQFIYAGDIVSKWDRDEVLFEYDKRSEQIKQQDVNHTRQPKPMLAGNSLYAVKVTPEAFTPKLEQMKLMVREEKLERKIQPEHFKQETNKTEQKETNAVHVQPVNLKPNKTNLTSFLKEKMIEFKNLFTTAKVQAKKEEQEEHSPPSMKK</sequence>
<gene>
    <name evidence="1" type="ORF">EKM59_04365</name>
</gene>
<reference evidence="1 2" key="1">
    <citation type="submission" date="2018-12" db="EMBL/GenBank/DDBJ databases">
        <title>Legionella sp,whole genome shotgun sequence.</title>
        <authorList>
            <person name="Wu H."/>
        </authorList>
    </citation>
    <scope>NUCLEOTIDE SEQUENCE [LARGE SCALE GENOMIC DNA]</scope>
    <source>
        <strain evidence="2">km714</strain>
    </source>
</reference>
<proteinExistence type="predicted"/>
<evidence type="ECO:0000313" key="2">
    <source>
        <dbReference type="Proteomes" id="UP000288012"/>
    </source>
</evidence>
<evidence type="ECO:0000313" key="1">
    <source>
        <dbReference type="EMBL" id="RUQ89036.1"/>
    </source>
</evidence>
<dbReference type="Proteomes" id="UP000288012">
    <property type="component" value="Unassembled WGS sequence"/>
</dbReference>
<keyword evidence="2" id="KW-1185">Reference proteome</keyword>
<organism evidence="1 2">
    <name type="scientific">Legionella septentrionalis</name>
    <dbReference type="NCBI Taxonomy" id="2498109"/>
    <lineage>
        <taxon>Bacteria</taxon>
        <taxon>Pseudomonadati</taxon>
        <taxon>Pseudomonadota</taxon>
        <taxon>Gammaproteobacteria</taxon>
        <taxon>Legionellales</taxon>
        <taxon>Legionellaceae</taxon>
        <taxon>Legionella</taxon>
    </lineage>
</organism>
<dbReference type="OrthoDB" id="9891549at2"/>
<protein>
    <submittedName>
        <fullName evidence="1">Uncharacterized protein</fullName>
    </submittedName>
</protein>
<accession>A0A433JK97</accession>
<dbReference type="AlphaFoldDB" id="A0A433JK97"/>